<accession>A0A699JFZ8</accession>
<reference evidence="1" key="1">
    <citation type="journal article" date="2019" name="Sci. Rep.">
        <title>Draft genome of Tanacetum cinerariifolium, the natural source of mosquito coil.</title>
        <authorList>
            <person name="Yamashiro T."/>
            <person name="Shiraishi A."/>
            <person name="Satake H."/>
            <person name="Nakayama K."/>
        </authorList>
    </citation>
    <scope>NUCLEOTIDE SEQUENCE</scope>
</reference>
<evidence type="ECO:0000313" key="1">
    <source>
        <dbReference type="EMBL" id="GFA34499.1"/>
    </source>
</evidence>
<comment type="caution">
    <text evidence="1">The sequence shown here is derived from an EMBL/GenBank/DDBJ whole genome shotgun (WGS) entry which is preliminary data.</text>
</comment>
<dbReference type="AlphaFoldDB" id="A0A699JFZ8"/>
<protein>
    <submittedName>
        <fullName evidence="1">Uncharacterized protein</fullName>
    </submittedName>
</protein>
<organism evidence="1">
    <name type="scientific">Tanacetum cinerariifolium</name>
    <name type="common">Dalmatian daisy</name>
    <name type="synonym">Chrysanthemum cinerariifolium</name>
    <dbReference type="NCBI Taxonomy" id="118510"/>
    <lineage>
        <taxon>Eukaryota</taxon>
        <taxon>Viridiplantae</taxon>
        <taxon>Streptophyta</taxon>
        <taxon>Embryophyta</taxon>
        <taxon>Tracheophyta</taxon>
        <taxon>Spermatophyta</taxon>
        <taxon>Magnoliopsida</taxon>
        <taxon>eudicotyledons</taxon>
        <taxon>Gunneridae</taxon>
        <taxon>Pentapetalae</taxon>
        <taxon>asterids</taxon>
        <taxon>campanulids</taxon>
        <taxon>Asterales</taxon>
        <taxon>Asteraceae</taxon>
        <taxon>Asteroideae</taxon>
        <taxon>Anthemideae</taxon>
        <taxon>Anthemidinae</taxon>
        <taxon>Tanacetum</taxon>
    </lineage>
</organism>
<dbReference type="EMBL" id="BKCJ010408112">
    <property type="protein sequence ID" value="GFA34499.1"/>
    <property type="molecule type" value="Genomic_DNA"/>
</dbReference>
<gene>
    <name evidence="1" type="ORF">Tci_606471</name>
</gene>
<name>A0A699JFZ8_TANCI</name>
<proteinExistence type="predicted"/>
<sequence length="125" mass="13041">SLSSLEADSDGGVIGLAISLPLNLVDALDLVEDDWFDVGAYGDIVKSVSIAVCSGTAGVSSIAGAAGSMIVMSLYGPSRMHFLKTSSFGLVSMYLRKRDCYLVYLPVTSIGGRSLELAAMILLCI</sequence>
<feature type="non-terminal residue" evidence="1">
    <location>
        <position position="1"/>
    </location>
</feature>